<reference evidence="2 3" key="1">
    <citation type="submission" date="2018-03" db="EMBL/GenBank/DDBJ databases">
        <title>Genomic Encyclopedia of Archaeal and Bacterial Type Strains, Phase II (KMG-II): from individual species to whole genera.</title>
        <authorList>
            <person name="Goeker M."/>
        </authorList>
    </citation>
    <scope>NUCLEOTIDE SEQUENCE [LARGE SCALE GENOMIC DNA]</scope>
    <source>
        <strain evidence="2 3">DSM 100065</strain>
    </source>
</reference>
<keyword evidence="3" id="KW-1185">Reference proteome</keyword>
<evidence type="ECO:0000313" key="3">
    <source>
        <dbReference type="Proteomes" id="UP000237752"/>
    </source>
</evidence>
<organism evidence="2 3">
    <name type="scientific">Antricoccus suffuscus</name>
    <dbReference type="NCBI Taxonomy" id="1629062"/>
    <lineage>
        <taxon>Bacteria</taxon>
        <taxon>Bacillati</taxon>
        <taxon>Actinomycetota</taxon>
        <taxon>Actinomycetes</taxon>
        <taxon>Geodermatophilales</taxon>
        <taxon>Antricoccaceae</taxon>
        <taxon>Antricoccus</taxon>
    </lineage>
</organism>
<comment type="caution">
    <text evidence="2">The sequence shown here is derived from an EMBL/GenBank/DDBJ whole genome shotgun (WGS) entry which is preliminary data.</text>
</comment>
<evidence type="ECO:0000313" key="2">
    <source>
        <dbReference type="EMBL" id="PRZ29212.1"/>
    </source>
</evidence>
<dbReference type="Proteomes" id="UP000237752">
    <property type="component" value="Unassembled WGS sequence"/>
</dbReference>
<keyword evidence="1" id="KW-0472">Membrane</keyword>
<gene>
    <name evidence="2" type="ORF">CLV47_1356</name>
</gene>
<dbReference type="EMBL" id="PVUE01000035">
    <property type="protein sequence ID" value="PRZ29212.1"/>
    <property type="molecule type" value="Genomic_DNA"/>
</dbReference>
<dbReference type="AlphaFoldDB" id="A0A2T0YYM8"/>
<name>A0A2T0YYM8_9ACTN</name>
<protein>
    <submittedName>
        <fullName evidence="2">Uncharacterized protein</fullName>
    </submittedName>
</protein>
<proteinExistence type="predicted"/>
<feature type="transmembrane region" description="Helical" evidence="1">
    <location>
        <begin position="6"/>
        <end position="28"/>
    </location>
</feature>
<accession>A0A2T0YYM8</accession>
<sequence length="32" mass="3629">MEALFTSFLAIFAVLILGFSFSAVYRLFIGQR</sequence>
<keyword evidence="1" id="KW-1133">Transmembrane helix</keyword>
<evidence type="ECO:0000256" key="1">
    <source>
        <dbReference type="SAM" id="Phobius"/>
    </source>
</evidence>
<keyword evidence="1" id="KW-0812">Transmembrane</keyword>